<organism evidence="1 2">
    <name type="scientific">Agromyces bauzanensis</name>
    <dbReference type="NCBI Taxonomy" id="1308924"/>
    <lineage>
        <taxon>Bacteria</taxon>
        <taxon>Bacillati</taxon>
        <taxon>Actinomycetota</taxon>
        <taxon>Actinomycetes</taxon>
        <taxon>Micrococcales</taxon>
        <taxon>Microbacteriaceae</taxon>
        <taxon>Agromyces</taxon>
    </lineage>
</organism>
<reference evidence="1" key="2">
    <citation type="submission" date="2020-09" db="EMBL/GenBank/DDBJ databases">
        <authorList>
            <person name="Sun Q."/>
            <person name="Zhou Y."/>
        </authorList>
    </citation>
    <scope>NUCLEOTIDE SEQUENCE</scope>
    <source>
        <strain evidence="1">CGMCC 1.8984</strain>
    </source>
</reference>
<evidence type="ECO:0000313" key="1">
    <source>
        <dbReference type="EMBL" id="GGJ94822.1"/>
    </source>
</evidence>
<keyword evidence="2" id="KW-1185">Reference proteome</keyword>
<reference evidence="1" key="1">
    <citation type="journal article" date="2014" name="Int. J. Syst. Evol. Microbiol.">
        <title>Complete genome sequence of Corynebacterium casei LMG S-19264T (=DSM 44701T), isolated from a smear-ripened cheese.</title>
        <authorList>
            <consortium name="US DOE Joint Genome Institute (JGI-PGF)"/>
            <person name="Walter F."/>
            <person name="Albersmeier A."/>
            <person name="Kalinowski J."/>
            <person name="Ruckert C."/>
        </authorList>
    </citation>
    <scope>NUCLEOTIDE SEQUENCE</scope>
    <source>
        <strain evidence="1">CGMCC 1.8984</strain>
    </source>
</reference>
<accession>A0A917UY27</accession>
<sequence>MNVVPTALLPEPVRDGVVLGGVSQSVHLRAIWAGEGFPADVQRVLEQTDVDVEAKSLVVTARRMSPGAVRLLVQRNLSWADANGHADISVPPGLFISRLKPRPLARQAVTAITWSPSTEAVAEFVLCRSVQPPVGLTDTWNGVDRIAQIAEATHVSQGQVAKVLVALDEEGYTAKVGPERGPTAARELRERGRLLSDWAGHYARSARKERRVDLHLMSRDPRGWTELAARKLGRLPWAVSGWVGADTIAPFATSVPDMILYVPVDGFEQALDRLTDDQEVSPVERGGRIHLRSAAHYVFDFTTKSAGETVASPVRVYADLLRAGGRGVEAAEHLREVAIGF</sequence>
<gene>
    <name evidence="1" type="ORF">GCM10011372_36370</name>
</gene>
<protein>
    <submittedName>
        <fullName evidence="1">Uncharacterized protein</fullName>
    </submittedName>
</protein>
<dbReference type="InterPro" id="IPR019238">
    <property type="entry name" value="AbiEi_2"/>
</dbReference>
<comment type="caution">
    <text evidence="1">The sequence shown here is derived from an EMBL/GenBank/DDBJ whole genome shotgun (WGS) entry which is preliminary data.</text>
</comment>
<dbReference type="Pfam" id="PF09952">
    <property type="entry name" value="AbiEi_2"/>
    <property type="match status" value="1"/>
</dbReference>
<name>A0A917UY27_9MICO</name>
<dbReference type="AlphaFoldDB" id="A0A917UY27"/>
<dbReference type="EMBL" id="BMMD01000050">
    <property type="protein sequence ID" value="GGJ94822.1"/>
    <property type="molecule type" value="Genomic_DNA"/>
</dbReference>
<evidence type="ECO:0000313" key="2">
    <source>
        <dbReference type="Proteomes" id="UP000636956"/>
    </source>
</evidence>
<dbReference type="Proteomes" id="UP000636956">
    <property type="component" value="Unassembled WGS sequence"/>
</dbReference>
<proteinExistence type="predicted"/>